<keyword evidence="7" id="KW-0479">Metal-binding</keyword>
<name>A0A8V5GS86_MELUD</name>
<keyword evidence="14 16" id="KW-0472">Membrane</keyword>
<keyword evidence="18" id="KW-1185">Reference proteome</keyword>
<dbReference type="SUPFAM" id="SSF49562">
    <property type="entry name" value="C2 domain (Calcium/lipid-binding domain, CaLB)"/>
    <property type="match status" value="5"/>
</dbReference>
<dbReference type="InterPro" id="IPR000008">
    <property type="entry name" value="C2_dom"/>
</dbReference>
<dbReference type="GO" id="GO:0006869">
    <property type="term" value="P:lipid transport"/>
    <property type="evidence" value="ECO:0007669"/>
    <property type="project" value="UniProtKB-KW"/>
</dbReference>
<dbReference type="Proteomes" id="UP000694405">
    <property type="component" value="Chromosome 21"/>
</dbReference>
<gene>
    <name evidence="17" type="primary">LOC117437364</name>
</gene>
<keyword evidence="11 16" id="KW-1133">Transmembrane helix</keyword>
<evidence type="ECO:0000256" key="8">
    <source>
        <dbReference type="ARBA" id="ARBA00022737"/>
    </source>
</evidence>
<evidence type="ECO:0000256" key="14">
    <source>
        <dbReference type="ARBA" id="ARBA00023136"/>
    </source>
</evidence>
<evidence type="ECO:0000256" key="4">
    <source>
        <dbReference type="ARBA" id="ARBA00022448"/>
    </source>
</evidence>
<evidence type="ECO:0000256" key="13">
    <source>
        <dbReference type="ARBA" id="ARBA00023121"/>
    </source>
</evidence>
<evidence type="ECO:0000256" key="11">
    <source>
        <dbReference type="ARBA" id="ARBA00022989"/>
    </source>
</evidence>
<keyword evidence="9" id="KW-0256">Endoplasmic reticulum</keyword>
<reference evidence="17" key="3">
    <citation type="submission" date="2025-09" db="UniProtKB">
        <authorList>
            <consortium name="Ensembl"/>
        </authorList>
    </citation>
    <scope>IDENTIFICATION</scope>
</reference>
<dbReference type="Gene3D" id="2.60.40.150">
    <property type="entry name" value="C2 domain"/>
    <property type="match status" value="5"/>
</dbReference>
<evidence type="ECO:0000256" key="3">
    <source>
        <dbReference type="ARBA" id="ARBA00005867"/>
    </source>
</evidence>
<protein>
    <submittedName>
        <fullName evidence="17">Uncharacterized protein</fullName>
    </submittedName>
</protein>
<evidence type="ECO:0000256" key="16">
    <source>
        <dbReference type="SAM" id="Phobius"/>
    </source>
</evidence>
<keyword evidence="10" id="KW-0106">Calcium</keyword>
<dbReference type="GO" id="GO:0005789">
    <property type="term" value="C:endoplasmic reticulum membrane"/>
    <property type="evidence" value="ECO:0007669"/>
    <property type="project" value="UniProtKB-SubCell"/>
</dbReference>
<dbReference type="PROSITE" id="PS51847">
    <property type="entry name" value="SMP"/>
    <property type="match status" value="1"/>
</dbReference>
<evidence type="ECO:0000256" key="6">
    <source>
        <dbReference type="ARBA" id="ARBA00022692"/>
    </source>
</evidence>
<keyword evidence="8" id="KW-0677">Repeat</keyword>
<feature type="transmembrane region" description="Helical" evidence="16">
    <location>
        <begin position="254"/>
        <end position="274"/>
    </location>
</feature>
<evidence type="ECO:0000256" key="1">
    <source>
        <dbReference type="ARBA" id="ARBA00004202"/>
    </source>
</evidence>
<feature type="transmembrane region" description="Helical" evidence="16">
    <location>
        <begin position="74"/>
        <end position="97"/>
    </location>
</feature>
<accession>A0A8V5GS86</accession>
<dbReference type="PANTHER" id="PTHR45761">
    <property type="entry name" value="EXTENDED SYNAPTOTAGMIN-LIKE PROTEIN 2, ISOFORM C"/>
    <property type="match status" value="1"/>
</dbReference>
<dbReference type="GO" id="GO:0008429">
    <property type="term" value="F:phosphatidylethanolamine binding"/>
    <property type="evidence" value="ECO:0007669"/>
    <property type="project" value="TreeGrafter"/>
</dbReference>
<dbReference type="FunFam" id="2.60.40.150:FF:000025">
    <property type="entry name" value="Extended synaptotagmin 2"/>
    <property type="match status" value="1"/>
</dbReference>
<dbReference type="AlphaFoldDB" id="A0A8V5GS86"/>
<comment type="subcellular location">
    <subcellularLocation>
        <location evidence="1">Cell membrane</location>
        <topology evidence="1">Peripheral membrane protein</topology>
    </subcellularLocation>
    <subcellularLocation>
        <location evidence="2">Endoplasmic reticulum membrane</location>
        <topology evidence="2">Multi-pass membrane protein</topology>
    </subcellularLocation>
</comment>
<evidence type="ECO:0000256" key="15">
    <source>
        <dbReference type="SAM" id="MobiDB-lite"/>
    </source>
</evidence>
<comment type="similarity">
    <text evidence="3">Belongs to the extended synaptotagmin family.</text>
</comment>
<keyword evidence="5" id="KW-1003">Cell membrane</keyword>
<feature type="region of interest" description="Disordered" evidence="15">
    <location>
        <begin position="582"/>
        <end position="610"/>
    </location>
</feature>
<evidence type="ECO:0000313" key="18">
    <source>
        <dbReference type="Proteomes" id="UP000694405"/>
    </source>
</evidence>
<dbReference type="InterPro" id="IPR051634">
    <property type="entry name" value="Extended_Synaptotagmin"/>
</dbReference>
<reference evidence="17" key="1">
    <citation type="submission" date="2020-03" db="EMBL/GenBank/DDBJ databases">
        <title>Melopsittacus undulatus (budgerigar) genome, bMelUnd1, maternal haplotype with Z.</title>
        <authorList>
            <person name="Gedman G."/>
            <person name="Mountcastle J."/>
            <person name="Haase B."/>
            <person name="Formenti G."/>
            <person name="Wright T."/>
            <person name="Apodaca J."/>
            <person name="Pelan S."/>
            <person name="Chow W."/>
            <person name="Rhie A."/>
            <person name="Howe K."/>
            <person name="Fedrigo O."/>
            <person name="Jarvis E.D."/>
        </authorList>
    </citation>
    <scope>NUCLEOTIDE SEQUENCE [LARGE SCALE GENOMIC DNA]</scope>
</reference>
<reference evidence="17" key="2">
    <citation type="submission" date="2025-08" db="UniProtKB">
        <authorList>
            <consortium name="Ensembl"/>
        </authorList>
    </citation>
    <scope>IDENTIFICATION</scope>
</reference>
<dbReference type="SMART" id="SM00239">
    <property type="entry name" value="C2"/>
    <property type="match status" value="5"/>
</dbReference>
<keyword evidence="13" id="KW-0446">Lipid-binding</keyword>
<keyword evidence="12" id="KW-0445">Lipid transport</keyword>
<dbReference type="CDD" id="cd04050">
    <property type="entry name" value="C2B_Synaptotagmin-like"/>
    <property type="match status" value="2"/>
</dbReference>
<organism evidence="17 18">
    <name type="scientific">Melopsittacus undulatus</name>
    <name type="common">Budgerigar</name>
    <name type="synonym">Psittacus undulatus</name>
    <dbReference type="NCBI Taxonomy" id="13146"/>
    <lineage>
        <taxon>Eukaryota</taxon>
        <taxon>Metazoa</taxon>
        <taxon>Chordata</taxon>
        <taxon>Craniata</taxon>
        <taxon>Vertebrata</taxon>
        <taxon>Euteleostomi</taxon>
        <taxon>Archelosauria</taxon>
        <taxon>Archosauria</taxon>
        <taxon>Dinosauria</taxon>
        <taxon>Saurischia</taxon>
        <taxon>Theropoda</taxon>
        <taxon>Coelurosauria</taxon>
        <taxon>Aves</taxon>
        <taxon>Neognathae</taxon>
        <taxon>Neoaves</taxon>
        <taxon>Telluraves</taxon>
        <taxon>Australaves</taxon>
        <taxon>Psittaciformes</taxon>
        <taxon>Psittaculidae</taxon>
        <taxon>Melopsittacus</taxon>
    </lineage>
</organism>
<dbReference type="PROSITE" id="PS50004">
    <property type="entry name" value="C2"/>
    <property type="match status" value="3"/>
</dbReference>
<feature type="region of interest" description="Disordered" evidence="15">
    <location>
        <begin position="33"/>
        <end position="52"/>
    </location>
</feature>
<dbReference type="Ensembl" id="ENSMUNT00000031162.1">
    <property type="protein sequence ID" value="ENSMUNP00000022667.1"/>
    <property type="gene ID" value="ENSMUNG00000020327.1"/>
</dbReference>
<dbReference type="InterPro" id="IPR031468">
    <property type="entry name" value="SMP_LBD"/>
</dbReference>
<keyword evidence="6 16" id="KW-0812">Transmembrane</keyword>
<evidence type="ECO:0000256" key="10">
    <source>
        <dbReference type="ARBA" id="ARBA00022837"/>
    </source>
</evidence>
<keyword evidence="4" id="KW-0813">Transport</keyword>
<feature type="region of interest" description="Disordered" evidence="15">
    <location>
        <begin position="1"/>
        <end position="23"/>
    </location>
</feature>
<dbReference type="GO" id="GO:0035091">
    <property type="term" value="F:phosphatidylinositol binding"/>
    <property type="evidence" value="ECO:0007669"/>
    <property type="project" value="TreeGrafter"/>
</dbReference>
<evidence type="ECO:0000256" key="9">
    <source>
        <dbReference type="ARBA" id="ARBA00022824"/>
    </source>
</evidence>
<sequence length="1006" mass="109952">HASSVGSAPHRSGQPMGARRPWPRRAAEPIAAGHAGHGANGRRPRCSRQPIGGSAAGMEAGAALGRRLLWALPAYAAGLLGLRAPALLLALALYAGWRRRRRARERALSAAARLQRDEEAAVRAAAKRLGLSNGELPAWVSFPDVERAEWLNKVLAQAWPFFGQFMEKLLQAQVAPAIRASSPHLQSFTFTRVDMGEKPLRVLGICSHPGAHKKQILLDLNISYVGDICIDVEVKKFFCKAGVKGMQLHGTLRIILEPLLGDVPIVGALSMFFIRRPTLDINWTGMTNLLDIPGLSSLSDAVLMDAIASFLVLPNRLLVPLVPDLPEAAELRSPVPRGALRVQLRAARGLRSKDRFLGGLLESRSDPYAELRVGTQGVRSRVVRSDLDPVWDELHEFVVHEVPGQELEWFPLQEGGQGRLHLRLEWLRPLADASKLEEVLERNRMIQGKPDPPSAAILMVYLERAEELPLRPPGRVPSPMVQISVQDVTMESKVVPSSTAPVWEAAFRFFLHDPRSQEVEFQVRDDSRQSPLGALSLPLSQLLEAPGLSLGGAFPLQGAGPKSCLHLKLVLRVLFLDAPEDAVPSTPSPEPSGSAAPPRPPHASPGPDFGTEHVLRVHLLEAEALVAKDRFLRGALRGRSDPYVRVRAAGARFRSRVMREELNPRWNEAYEAIVTDIPGQDVEFELFDKDLDEDDFLAAQCPPSPHCPQVLHINSLLQPPHNEELSAALLSVFLDRASELPLRKGSKPPSAFAVLSVRDVSFKTKVSTAPIWDEGFSFLIKRPHAESLELQVKDEGGQPLGALSLPLPQLLASEGLSLDAWFPLAGGGPNSQVLLRAQLRVLVSLQAEASAGGSSDPQPMEEPAGGGEQSSPGGLRQRLPPTDSPPTAEAGLGQVQLSLWYHRDGHKLVAIVHGCRSLRPQGKELPDPYVSLLLLPERGRSKRKTGTQRRTLDPDFNERFEWDLSLEEASQRRLEARVKSCPSFMARDKEVLGKVMGGPGGSIEPH</sequence>
<evidence type="ECO:0000256" key="7">
    <source>
        <dbReference type="ARBA" id="ARBA00022723"/>
    </source>
</evidence>
<evidence type="ECO:0000256" key="12">
    <source>
        <dbReference type="ARBA" id="ARBA00023055"/>
    </source>
</evidence>
<dbReference type="InterPro" id="IPR035892">
    <property type="entry name" value="C2_domain_sf"/>
</dbReference>
<dbReference type="GO" id="GO:0031210">
    <property type="term" value="F:phosphatidylcholine binding"/>
    <property type="evidence" value="ECO:0007669"/>
    <property type="project" value="TreeGrafter"/>
</dbReference>
<proteinExistence type="inferred from homology"/>
<dbReference type="GO" id="GO:0005509">
    <property type="term" value="F:calcium ion binding"/>
    <property type="evidence" value="ECO:0007669"/>
    <property type="project" value="TreeGrafter"/>
</dbReference>
<evidence type="ECO:0000256" key="5">
    <source>
        <dbReference type="ARBA" id="ARBA00022475"/>
    </source>
</evidence>
<dbReference type="GO" id="GO:0005886">
    <property type="term" value="C:plasma membrane"/>
    <property type="evidence" value="ECO:0007669"/>
    <property type="project" value="UniProtKB-SubCell"/>
</dbReference>
<dbReference type="FunFam" id="2.60.40.150:FF:000106">
    <property type="entry name" value="extended synaptotagmin-1 isoform X1"/>
    <property type="match status" value="2"/>
</dbReference>
<evidence type="ECO:0000256" key="2">
    <source>
        <dbReference type="ARBA" id="ARBA00004477"/>
    </source>
</evidence>
<dbReference type="PANTHER" id="PTHR45761:SF3">
    <property type="entry name" value="EXTENDED SYNAPTOTAGMIN-1"/>
    <property type="match status" value="1"/>
</dbReference>
<dbReference type="GO" id="GO:0005544">
    <property type="term" value="F:calcium-dependent phospholipid binding"/>
    <property type="evidence" value="ECO:0007669"/>
    <property type="project" value="TreeGrafter"/>
</dbReference>
<evidence type="ECO:0000313" key="17">
    <source>
        <dbReference type="Ensembl" id="ENSMUNP00000022667.1"/>
    </source>
</evidence>
<dbReference type="GO" id="GO:0061817">
    <property type="term" value="P:endoplasmic reticulum-plasma membrane tethering"/>
    <property type="evidence" value="ECO:0007669"/>
    <property type="project" value="InterPro"/>
</dbReference>
<dbReference type="InterPro" id="IPR039010">
    <property type="entry name" value="Synaptotagmin_SMP"/>
</dbReference>
<dbReference type="InterPro" id="IPR037749">
    <property type="entry name" value="Ext_Synaptotagmin_C2B"/>
</dbReference>
<dbReference type="Pfam" id="PF17047">
    <property type="entry name" value="SMP_LBD"/>
    <property type="match status" value="1"/>
</dbReference>
<dbReference type="Pfam" id="PF00168">
    <property type="entry name" value="C2"/>
    <property type="match status" value="5"/>
</dbReference>
<feature type="region of interest" description="Disordered" evidence="15">
    <location>
        <begin position="850"/>
        <end position="890"/>
    </location>
</feature>